<dbReference type="EMBL" id="JABUMX010000002">
    <property type="protein sequence ID" value="NTS31417.1"/>
    <property type="molecule type" value="Genomic_DNA"/>
</dbReference>
<comment type="caution">
    <text evidence="2">The sequence shown here is derived from an EMBL/GenBank/DDBJ whole genome shotgun (WGS) entry which is preliminary data.</text>
</comment>
<dbReference type="InterPro" id="IPR041916">
    <property type="entry name" value="Anti_sigma_zinc_sf"/>
</dbReference>
<dbReference type="Proteomes" id="UP000550508">
    <property type="component" value="Unassembled WGS sequence"/>
</dbReference>
<name>A0A849VTG6_9HYPH</name>
<feature type="domain" description="Putative zinc-finger" evidence="1">
    <location>
        <begin position="11"/>
        <end position="42"/>
    </location>
</feature>
<keyword evidence="3" id="KW-1185">Reference proteome</keyword>
<dbReference type="RefSeq" id="WP_174208024.1">
    <property type="nucleotide sequence ID" value="NZ_JABUMX010000002.1"/>
</dbReference>
<dbReference type="Gene3D" id="1.10.10.1320">
    <property type="entry name" value="Anti-sigma factor, zinc-finger domain"/>
    <property type="match status" value="1"/>
</dbReference>
<accession>A0A849VTG6</accession>
<dbReference type="Pfam" id="PF13490">
    <property type="entry name" value="zf-HC2"/>
    <property type="match status" value="1"/>
</dbReference>
<gene>
    <name evidence="2" type="ORF">HQ945_09140</name>
</gene>
<sequence>MSKTSHACPDWFVMMHGYIDDELDAVHALAFEEHLHTCANCARELDNVRSLKHMMSRDNVRWAMPPQVRETILAAITQEQSGARAQANHWAARLLQFTKRWSYIPSFAALAASLFLVFSLPQTQTSLQDQILASHVRSLMVSHLTDVLTSDQHTVKPWFNGKVDYSPPVVDLSAHGFPLVGGRMDYIDGKVVAALVYRRNAHVINVFVWPSAPAAGSESVREGYNLIKWYEDGLTFWAISDVNPSDLRVFRELFANAVAKSG</sequence>
<evidence type="ECO:0000313" key="2">
    <source>
        <dbReference type="EMBL" id="NTS31417.1"/>
    </source>
</evidence>
<proteinExistence type="predicted"/>
<dbReference type="AlphaFoldDB" id="A0A849VTG6"/>
<evidence type="ECO:0000313" key="3">
    <source>
        <dbReference type="Proteomes" id="UP000550508"/>
    </source>
</evidence>
<evidence type="ECO:0000259" key="1">
    <source>
        <dbReference type="Pfam" id="PF13490"/>
    </source>
</evidence>
<protein>
    <submittedName>
        <fullName evidence="2">Anti-sigma factor</fullName>
    </submittedName>
</protein>
<dbReference type="InterPro" id="IPR027383">
    <property type="entry name" value="Znf_put"/>
</dbReference>
<organism evidence="2 3">
    <name type="scientific">Phyllobacterium pellucidum</name>
    <dbReference type="NCBI Taxonomy" id="2740464"/>
    <lineage>
        <taxon>Bacteria</taxon>
        <taxon>Pseudomonadati</taxon>
        <taxon>Pseudomonadota</taxon>
        <taxon>Alphaproteobacteria</taxon>
        <taxon>Hyphomicrobiales</taxon>
        <taxon>Phyllobacteriaceae</taxon>
        <taxon>Phyllobacterium</taxon>
    </lineage>
</organism>
<reference evidence="2 3" key="1">
    <citation type="submission" date="2020-05" db="EMBL/GenBank/DDBJ databases">
        <authorList>
            <person name="Kim M.K."/>
        </authorList>
    </citation>
    <scope>NUCLEOTIDE SEQUENCE [LARGE SCALE GENOMIC DNA]</scope>
    <source>
        <strain evidence="2 3">BT25</strain>
    </source>
</reference>